<organism evidence="2 3">
    <name type="scientific">Decorospora gaudefroyi</name>
    <dbReference type="NCBI Taxonomy" id="184978"/>
    <lineage>
        <taxon>Eukaryota</taxon>
        <taxon>Fungi</taxon>
        <taxon>Dikarya</taxon>
        <taxon>Ascomycota</taxon>
        <taxon>Pezizomycotina</taxon>
        <taxon>Dothideomycetes</taxon>
        <taxon>Pleosporomycetidae</taxon>
        <taxon>Pleosporales</taxon>
        <taxon>Pleosporineae</taxon>
        <taxon>Pleosporaceae</taxon>
        <taxon>Decorospora</taxon>
    </lineage>
</organism>
<feature type="region of interest" description="Disordered" evidence="1">
    <location>
        <begin position="1"/>
        <end position="31"/>
    </location>
</feature>
<feature type="compositionally biased region" description="Low complexity" evidence="1">
    <location>
        <begin position="1"/>
        <end position="14"/>
    </location>
</feature>
<evidence type="ECO:0000256" key="1">
    <source>
        <dbReference type="SAM" id="MobiDB-lite"/>
    </source>
</evidence>
<dbReference type="EMBL" id="ML975279">
    <property type="protein sequence ID" value="KAF1835974.1"/>
    <property type="molecule type" value="Genomic_DNA"/>
</dbReference>
<evidence type="ECO:0000313" key="2">
    <source>
        <dbReference type="EMBL" id="KAF1835974.1"/>
    </source>
</evidence>
<proteinExistence type="predicted"/>
<dbReference type="Proteomes" id="UP000800040">
    <property type="component" value="Unassembled WGS sequence"/>
</dbReference>
<name>A0A6A5KNM6_9PLEO</name>
<sequence length="63" mass="7210">MSSSTQNQNQQSSSVRRPTGATGGGYYKHPCRNWQQEGHPKNYNFIDQNDQLCAHCLCAPRRR</sequence>
<evidence type="ECO:0000313" key="3">
    <source>
        <dbReference type="Proteomes" id="UP000800040"/>
    </source>
</evidence>
<reference evidence="2" key="1">
    <citation type="submission" date="2020-01" db="EMBL/GenBank/DDBJ databases">
        <authorList>
            <consortium name="DOE Joint Genome Institute"/>
            <person name="Haridas S."/>
            <person name="Albert R."/>
            <person name="Binder M."/>
            <person name="Bloem J."/>
            <person name="Labutti K."/>
            <person name="Salamov A."/>
            <person name="Andreopoulos B."/>
            <person name="Baker S.E."/>
            <person name="Barry K."/>
            <person name="Bills G."/>
            <person name="Bluhm B.H."/>
            <person name="Cannon C."/>
            <person name="Castanera R."/>
            <person name="Culley D.E."/>
            <person name="Daum C."/>
            <person name="Ezra D."/>
            <person name="Gonzalez J.B."/>
            <person name="Henrissat B."/>
            <person name="Kuo A."/>
            <person name="Liang C."/>
            <person name="Lipzen A."/>
            <person name="Lutzoni F."/>
            <person name="Magnuson J."/>
            <person name="Mondo S."/>
            <person name="Nolan M."/>
            <person name="Ohm R."/>
            <person name="Pangilinan J."/>
            <person name="Park H.-J."/>
            <person name="Ramirez L."/>
            <person name="Alfaro M."/>
            <person name="Sun H."/>
            <person name="Tritt A."/>
            <person name="Yoshinaga Y."/>
            <person name="Zwiers L.-H."/>
            <person name="Turgeon B.G."/>
            <person name="Goodwin S.B."/>
            <person name="Spatafora J.W."/>
            <person name="Crous P.W."/>
            <person name="Grigoriev I.V."/>
        </authorList>
    </citation>
    <scope>NUCLEOTIDE SEQUENCE</scope>
    <source>
        <strain evidence="2">P77</strain>
    </source>
</reference>
<gene>
    <name evidence="2" type="ORF">BDW02DRAFT_596777</name>
</gene>
<keyword evidence="3" id="KW-1185">Reference proteome</keyword>
<dbReference type="AlphaFoldDB" id="A0A6A5KNM6"/>
<accession>A0A6A5KNM6</accession>
<protein>
    <submittedName>
        <fullName evidence="2">Uncharacterized protein</fullName>
    </submittedName>
</protein>
<dbReference type="OrthoDB" id="3681095at2759"/>